<evidence type="ECO:0000313" key="3">
    <source>
        <dbReference type="EMBL" id="PZX63750.1"/>
    </source>
</evidence>
<dbReference type="AlphaFoldDB" id="A0A2W7RZ51"/>
<reference evidence="3 4" key="1">
    <citation type="submission" date="2018-06" db="EMBL/GenBank/DDBJ databases">
        <title>Genomic Encyclopedia of Archaeal and Bacterial Type Strains, Phase II (KMG-II): from individual species to whole genera.</title>
        <authorList>
            <person name="Goeker M."/>
        </authorList>
    </citation>
    <scope>NUCLEOTIDE SEQUENCE [LARGE SCALE GENOMIC DNA]</scope>
    <source>
        <strain evidence="3 4">DSM 23241</strain>
    </source>
</reference>
<dbReference type="EMBL" id="QKZV01000003">
    <property type="protein sequence ID" value="PZX63750.1"/>
    <property type="molecule type" value="Genomic_DNA"/>
</dbReference>
<dbReference type="PANTHER" id="PTHR37833">
    <property type="entry name" value="LIPOPROTEIN-RELATED"/>
    <property type="match status" value="1"/>
</dbReference>
<sequence length="148" mass="16210">MKKLYACLIILLGLSGTLKAQITNADITHQFNFTNDNFDFGKIPYGKPAQYTLTITNIGKDTATLDDVRPSCGCTTPQFERGKKFAPGESVKVVLGFNGNTLGPFYKTAGIFLNNYKLSKQVSFKGETFQQPASDSGKMKQTGTVIHQ</sequence>
<evidence type="ECO:0000256" key="2">
    <source>
        <dbReference type="SAM" id="SignalP"/>
    </source>
</evidence>
<gene>
    <name evidence="3" type="ORF">LX80_01408</name>
</gene>
<feature type="signal peptide" evidence="2">
    <location>
        <begin position="1"/>
        <end position="20"/>
    </location>
</feature>
<dbReference type="Gene3D" id="2.60.40.10">
    <property type="entry name" value="Immunoglobulins"/>
    <property type="match status" value="1"/>
</dbReference>
<evidence type="ECO:0000256" key="1">
    <source>
        <dbReference type="SAM" id="MobiDB-lite"/>
    </source>
</evidence>
<dbReference type="Proteomes" id="UP000249720">
    <property type="component" value="Unassembled WGS sequence"/>
</dbReference>
<dbReference type="Pfam" id="PF07610">
    <property type="entry name" value="DUF1573"/>
    <property type="match status" value="1"/>
</dbReference>
<name>A0A2W7RZ51_9BACT</name>
<comment type="caution">
    <text evidence="3">The sequence shown here is derived from an EMBL/GenBank/DDBJ whole genome shotgun (WGS) entry which is preliminary data.</text>
</comment>
<feature type="chain" id="PRO_5016100695" evidence="2">
    <location>
        <begin position="21"/>
        <end position="148"/>
    </location>
</feature>
<keyword evidence="4" id="KW-1185">Reference proteome</keyword>
<evidence type="ECO:0000313" key="4">
    <source>
        <dbReference type="Proteomes" id="UP000249720"/>
    </source>
</evidence>
<proteinExistence type="predicted"/>
<dbReference type="InterPro" id="IPR011467">
    <property type="entry name" value="DUF1573"/>
</dbReference>
<accession>A0A2W7RZ51</accession>
<organism evidence="3 4">
    <name type="scientific">Hydrotalea sandarakina</name>
    <dbReference type="NCBI Taxonomy" id="1004304"/>
    <lineage>
        <taxon>Bacteria</taxon>
        <taxon>Pseudomonadati</taxon>
        <taxon>Bacteroidota</taxon>
        <taxon>Chitinophagia</taxon>
        <taxon>Chitinophagales</taxon>
        <taxon>Chitinophagaceae</taxon>
        <taxon>Hydrotalea</taxon>
    </lineage>
</organism>
<feature type="region of interest" description="Disordered" evidence="1">
    <location>
        <begin position="129"/>
        <end position="148"/>
    </location>
</feature>
<keyword evidence="2" id="KW-0732">Signal</keyword>
<dbReference type="RefSeq" id="WP_170120398.1">
    <property type="nucleotide sequence ID" value="NZ_QKZV01000003.1"/>
</dbReference>
<dbReference type="InterPro" id="IPR013783">
    <property type="entry name" value="Ig-like_fold"/>
</dbReference>
<protein>
    <submittedName>
        <fullName evidence="3">Uncharacterized protein DUF1573</fullName>
    </submittedName>
</protein>
<dbReference type="PANTHER" id="PTHR37833:SF1">
    <property type="entry name" value="SIGNAL PEPTIDE PROTEIN"/>
    <property type="match status" value="1"/>
</dbReference>